<dbReference type="InterPro" id="IPR018574">
    <property type="entry name" value="Structure-sp_endonuc_su_Slx4"/>
</dbReference>
<comment type="similarity">
    <text evidence="2 9">Belongs to the SLX4 family.</text>
</comment>
<keyword evidence="6 9" id="KW-0234">DNA repair</keyword>
<dbReference type="STRING" id="1849047.A0A3D8S8X0"/>
<comment type="PTM">
    <text evidence="9">Phosphorylated in response to DNA damage.</text>
</comment>
<evidence type="ECO:0000256" key="2">
    <source>
        <dbReference type="ARBA" id="ARBA00006661"/>
    </source>
</evidence>
<evidence type="ECO:0000256" key="3">
    <source>
        <dbReference type="ARBA" id="ARBA00022553"/>
    </source>
</evidence>
<keyword evidence="12" id="KW-1185">Reference proteome</keyword>
<feature type="compositionally biased region" description="Polar residues" evidence="10">
    <location>
        <begin position="550"/>
        <end position="562"/>
    </location>
</feature>
<dbReference type="GO" id="GO:0033557">
    <property type="term" value="C:Slx1-Slx4 complex"/>
    <property type="evidence" value="ECO:0007669"/>
    <property type="project" value="UniProtKB-UniRule"/>
</dbReference>
<reference evidence="11 12" key="1">
    <citation type="journal article" date="2018" name="IMA Fungus">
        <title>IMA Genome-F 9: Draft genome sequence of Annulohypoxylon stygium, Aspergillus mulundensis, Berkeleyomyces basicola (syn. Thielaviopsis basicola), Ceratocystis smalleyi, two Cercospora beticola strains, Coleophoma cylindrospora, Fusarium fracticaudum, Phialophora cf. hyalina, and Morchella septimelata.</title>
        <authorList>
            <person name="Wingfield B.D."/>
            <person name="Bills G.F."/>
            <person name="Dong Y."/>
            <person name="Huang W."/>
            <person name="Nel W.J."/>
            <person name="Swalarsk-Parry B.S."/>
            <person name="Vaghefi N."/>
            <person name="Wilken P.M."/>
            <person name="An Z."/>
            <person name="de Beer Z.W."/>
            <person name="De Vos L."/>
            <person name="Chen L."/>
            <person name="Duong T.A."/>
            <person name="Gao Y."/>
            <person name="Hammerbacher A."/>
            <person name="Kikkert J.R."/>
            <person name="Li Y."/>
            <person name="Li H."/>
            <person name="Li K."/>
            <person name="Li Q."/>
            <person name="Liu X."/>
            <person name="Ma X."/>
            <person name="Naidoo K."/>
            <person name="Pethybridge S.J."/>
            <person name="Sun J."/>
            <person name="Steenkamp E.T."/>
            <person name="van der Nest M.A."/>
            <person name="van Wyk S."/>
            <person name="Wingfield M.J."/>
            <person name="Xiong C."/>
            <person name="Yue Q."/>
            <person name="Zhang X."/>
        </authorList>
    </citation>
    <scope>NUCLEOTIDE SEQUENCE [LARGE SCALE GENOMIC DNA]</scope>
    <source>
        <strain evidence="11 12">BP6252</strain>
    </source>
</reference>
<feature type="region of interest" description="Disordered" evidence="10">
    <location>
        <begin position="627"/>
        <end position="660"/>
    </location>
</feature>
<evidence type="ECO:0000256" key="1">
    <source>
        <dbReference type="ARBA" id="ARBA00004123"/>
    </source>
</evidence>
<feature type="compositionally biased region" description="Low complexity" evidence="10">
    <location>
        <begin position="720"/>
        <end position="735"/>
    </location>
</feature>
<evidence type="ECO:0000313" key="11">
    <source>
        <dbReference type="EMBL" id="RDW82805.1"/>
    </source>
</evidence>
<feature type="region of interest" description="Disordered" evidence="10">
    <location>
        <begin position="550"/>
        <end position="615"/>
    </location>
</feature>
<dbReference type="InterPro" id="IPR027784">
    <property type="entry name" value="Slx4_ascomycetes"/>
</dbReference>
<evidence type="ECO:0000256" key="4">
    <source>
        <dbReference type="ARBA" id="ARBA00022763"/>
    </source>
</evidence>
<feature type="region of interest" description="Disordered" evidence="10">
    <location>
        <begin position="1"/>
        <end position="32"/>
    </location>
</feature>
<evidence type="ECO:0000256" key="5">
    <source>
        <dbReference type="ARBA" id="ARBA00023172"/>
    </source>
</evidence>
<dbReference type="GO" id="GO:0006260">
    <property type="term" value="P:DNA replication"/>
    <property type="evidence" value="ECO:0007669"/>
    <property type="project" value="InterPro"/>
</dbReference>
<feature type="region of interest" description="Disordered" evidence="10">
    <location>
        <begin position="104"/>
        <end position="213"/>
    </location>
</feature>
<dbReference type="HAMAP" id="MF_03110">
    <property type="entry name" value="Endonuc_su_Slx4"/>
    <property type="match status" value="1"/>
</dbReference>
<dbReference type="CDD" id="cd22999">
    <property type="entry name" value="SAP_SLX4"/>
    <property type="match status" value="1"/>
</dbReference>
<feature type="region of interest" description="Disordered" evidence="10">
    <location>
        <begin position="720"/>
        <end position="830"/>
    </location>
</feature>
<feature type="compositionally biased region" description="Polar residues" evidence="10">
    <location>
        <begin position="571"/>
        <end position="587"/>
    </location>
</feature>
<dbReference type="EMBL" id="PDLM01000003">
    <property type="protein sequence ID" value="RDW82805.1"/>
    <property type="molecule type" value="Genomic_DNA"/>
</dbReference>
<evidence type="ECO:0000256" key="7">
    <source>
        <dbReference type="ARBA" id="ARBA00023242"/>
    </source>
</evidence>
<feature type="compositionally biased region" description="Low complexity" evidence="10">
    <location>
        <begin position="1"/>
        <end position="11"/>
    </location>
</feature>
<dbReference type="GO" id="GO:0017108">
    <property type="term" value="F:5'-flap endonuclease activity"/>
    <property type="evidence" value="ECO:0007669"/>
    <property type="project" value="InterPro"/>
</dbReference>
<protein>
    <recommendedName>
        <fullName evidence="8 9">Structure-specific endonuclease subunit SLX4</fullName>
    </recommendedName>
</protein>
<keyword evidence="7 9" id="KW-0539">Nucleus</keyword>
<feature type="region of interest" description="Disordered" evidence="10">
    <location>
        <begin position="516"/>
        <end position="537"/>
    </location>
</feature>
<comment type="caution">
    <text evidence="11">The sequence shown here is derived from an EMBL/GenBank/DDBJ whole genome shotgun (WGS) entry which is preliminary data.</text>
</comment>
<proteinExistence type="inferred from homology"/>
<keyword evidence="3 9" id="KW-0597">Phosphoprotein</keyword>
<evidence type="ECO:0000256" key="8">
    <source>
        <dbReference type="ARBA" id="ARBA00029496"/>
    </source>
</evidence>
<evidence type="ECO:0000256" key="6">
    <source>
        <dbReference type="ARBA" id="ARBA00023204"/>
    </source>
</evidence>
<organism evidence="11 12">
    <name type="scientific">Coleophoma cylindrospora</name>
    <dbReference type="NCBI Taxonomy" id="1849047"/>
    <lineage>
        <taxon>Eukaryota</taxon>
        <taxon>Fungi</taxon>
        <taxon>Dikarya</taxon>
        <taxon>Ascomycota</taxon>
        <taxon>Pezizomycotina</taxon>
        <taxon>Leotiomycetes</taxon>
        <taxon>Helotiales</taxon>
        <taxon>Dermateaceae</taxon>
        <taxon>Coleophoma</taxon>
    </lineage>
</organism>
<feature type="region of interest" description="Disordered" evidence="10">
    <location>
        <begin position="378"/>
        <end position="403"/>
    </location>
</feature>
<dbReference type="AlphaFoldDB" id="A0A3D8S8X0"/>
<feature type="compositionally biased region" description="Basic residues" evidence="10">
    <location>
        <begin position="108"/>
        <end position="118"/>
    </location>
</feature>
<dbReference type="Pfam" id="PF09494">
    <property type="entry name" value="Slx4"/>
    <property type="match status" value="1"/>
</dbReference>
<evidence type="ECO:0000256" key="9">
    <source>
        <dbReference type="HAMAP-Rule" id="MF_03110"/>
    </source>
</evidence>
<feature type="compositionally biased region" description="Polar residues" evidence="10">
    <location>
        <begin position="193"/>
        <end position="202"/>
    </location>
</feature>
<evidence type="ECO:0000256" key="10">
    <source>
        <dbReference type="SAM" id="MobiDB-lite"/>
    </source>
</evidence>
<comment type="subcellular location">
    <subcellularLocation>
        <location evidence="1 9">Nucleus</location>
    </subcellularLocation>
</comment>
<dbReference type="OrthoDB" id="5349119at2759"/>
<gene>
    <name evidence="9" type="primary">SLX4</name>
    <name evidence="11" type="ORF">BP6252_03917</name>
</gene>
<keyword evidence="5 9" id="KW-0233">DNA recombination</keyword>
<keyword evidence="4 9" id="KW-0227">DNA damage</keyword>
<name>A0A3D8S8X0_9HELO</name>
<sequence length="940" mass="101361">MSSAPSPSPSAVTQRRPPILRTGSSAAPIPKDAAGFTSAASLLSKHLAERMDFSGSITAETAEDESGSNPTKLKRVPRSVTAKLIQYGCGELVEEDPLPTMDDTAAKVARRPSTKKVASHGALSKEKAVSKPRTKKTEGVAVTTKEKAPRKTRAKNGDATVAAAQNEKPLRKPKAKKTDENSQLKLKGGRVTKASSNGNPTKASLGRVTKADKVSKHFPKAPAENDESLHLEAAVLRRTEWTPPGPTKNCLTTWVTTPVPIDLEDSGIVSGGSAASGENPKKLGSLLSTFGFTSNGSPAATKVIEGAGTRKRKLIELVSVKHAVADALLAEQPKAVKKKPRTITEVATAAYDVSEVGDATAHPAPLLQYFSLDGSSSNDGYKVPTKPRNRSPDKPGKRKMKGAKLPEVILLSPESALKQANTQDYVFGTSSQLAREESPTFLRELHQALQESNKVTDDPFSDPFEDVIRESAALSVVNSRRSVLPLVTKRNLWSAASRDEDGKILEIETVDLSQTPTLKEAVEHSTATGTEMPFRSCEKSDTATIQQRARSLQPAQTATSTELEPELPYAATTNSERGTVDNTTITLSDPADGAVWHDLTDTSPAEQPLARESDSVGPIEAAIRLELRSPAQPKSHQSPSPAKIAAPTKKTGTAPKVKGTVMPDYNTYTDARLAKEIASYHFKPVKKRDVMIDLLKQCWEGKQRLALESLATNTKLRTSAAISQNSTTNSTSQASPIAVSPPKKPRGRPRKDKTVLAEASVTKQKSRVQPKASRAAENLDFDSDAPLSQLRTPKKSQKTSQTIDEIDDSDPALTPSPPRRPASQIRTPPIPLQLSVSTSADYTPVLSPASSQALLNTYISKAVKAAPPSNDAKRPSWHEKILIYDPIVLEDLTVWLNTGALERVGWDGEVAPNEVKEWCRSKSICCLWKETLRGETRSRY</sequence>
<dbReference type="GO" id="GO:0006281">
    <property type="term" value="P:DNA repair"/>
    <property type="evidence" value="ECO:0007669"/>
    <property type="project" value="UniProtKB-UniRule"/>
</dbReference>
<comment type="subunit">
    <text evidence="9">Forms a heterodimer with SLX1.</text>
</comment>
<dbReference type="Proteomes" id="UP000256645">
    <property type="component" value="Unassembled WGS sequence"/>
</dbReference>
<feature type="region of interest" description="Disordered" evidence="10">
    <location>
        <begin position="55"/>
        <end position="75"/>
    </location>
</feature>
<accession>A0A3D8S8X0</accession>
<comment type="function">
    <text evidence="9">Regulatory subunit of the SLX1-SLX4 structure-specific endonuclease that resolves DNA secondary structures generated during DNA repair and recombination. Has endonuclease activity towards branched DNA substrates, introducing single-strand cuts in duplex DNA close to junctions with ss-DNA.</text>
</comment>
<evidence type="ECO:0000313" key="12">
    <source>
        <dbReference type="Proteomes" id="UP000256645"/>
    </source>
</evidence>
<dbReference type="GO" id="GO:0006310">
    <property type="term" value="P:DNA recombination"/>
    <property type="evidence" value="ECO:0007669"/>
    <property type="project" value="UniProtKB-UniRule"/>
</dbReference>